<evidence type="ECO:0000256" key="10">
    <source>
        <dbReference type="ARBA" id="ARBA00047836"/>
    </source>
</evidence>
<dbReference type="Pfam" id="PF00701">
    <property type="entry name" value="DHDPS"/>
    <property type="match status" value="1"/>
</dbReference>
<dbReference type="SMART" id="SM01130">
    <property type="entry name" value="DHDPS"/>
    <property type="match status" value="1"/>
</dbReference>
<dbReference type="GO" id="GO:0019877">
    <property type="term" value="P:diaminopimelate biosynthetic process"/>
    <property type="evidence" value="ECO:0007669"/>
    <property type="project" value="UniProtKB-KW"/>
</dbReference>
<comment type="pathway">
    <text evidence="2">Amino-acid biosynthesis; L-lysine biosynthesis via DAP pathway; (S)-tetrahydrodipicolinate from L-aspartate: step 3/4.</text>
</comment>
<dbReference type="InterPro" id="IPR020624">
    <property type="entry name" value="Schiff_base-form_aldolases_CS"/>
</dbReference>
<dbReference type="InterPro" id="IPR020625">
    <property type="entry name" value="Schiff_base-form_aldolases_AS"/>
</dbReference>
<dbReference type="CDD" id="cd00950">
    <property type="entry name" value="DHDPS"/>
    <property type="match status" value="1"/>
</dbReference>
<dbReference type="InterPro" id="IPR013785">
    <property type="entry name" value="Aldolase_TIM"/>
</dbReference>
<dbReference type="PIRSF" id="PIRSF001365">
    <property type="entry name" value="DHDPS"/>
    <property type="match status" value="1"/>
</dbReference>
<dbReference type="InterPro" id="IPR005263">
    <property type="entry name" value="DapA"/>
</dbReference>
<dbReference type="PANTHER" id="PTHR12128">
    <property type="entry name" value="DIHYDRODIPICOLINATE SYNTHASE"/>
    <property type="match status" value="1"/>
</dbReference>
<dbReference type="SUPFAM" id="SSF51569">
    <property type="entry name" value="Aldolase"/>
    <property type="match status" value="1"/>
</dbReference>
<keyword evidence="6" id="KW-0220">Diaminopimelate biosynthesis</keyword>
<organism evidence="11">
    <name type="scientific">marine metagenome</name>
    <dbReference type="NCBI Taxonomy" id="408172"/>
    <lineage>
        <taxon>unclassified sequences</taxon>
        <taxon>metagenomes</taxon>
        <taxon>ecological metagenomes</taxon>
    </lineage>
</organism>
<dbReference type="NCBIfam" id="TIGR00674">
    <property type="entry name" value="dapA"/>
    <property type="match status" value="1"/>
</dbReference>
<name>A0A381QT61_9ZZZZ</name>
<proteinExistence type="inferred from homology"/>
<dbReference type="GO" id="GO:0009089">
    <property type="term" value="P:lysine biosynthetic process via diaminopimelate"/>
    <property type="evidence" value="ECO:0007669"/>
    <property type="project" value="UniProtKB-UniPathway"/>
</dbReference>
<gene>
    <name evidence="11" type="ORF">METZ01_LOCUS34752</name>
</gene>
<dbReference type="EMBL" id="UINC01001483">
    <property type="protein sequence ID" value="SUZ81898.1"/>
    <property type="molecule type" value="Genomic_DNA"/>
</dbReference>
<evidence type="ECO:0000256" key="2">
    <source>
        <dbReference type="ARBA" id="ARBA00005120"/>
    </source>
</evidence>
<evidence type="ECO:0000256" key="4">
    <source>
        <dbReference type="ARBA" id="ARBA00022490"/>
    </source>
</evidence>
<evidence type="ECO:0000256" key="1">
    <source>
        <dbReference type="ARBA" id="ARBA00003294"/>
    </source>
</evidence>
<dbReference type="GO" id="GO:0008840">
    <property type="term" value="F:4-hydroxy-tetrahydrodipicolinate synthase activity"/>
    <property type="evidence" value="ECO:0007669"/>
    <property type="project" value="UniProtKB-EC"/>
</dbReference>
<evidence type="ECO:0000256" key="7">
    <source>
        <dbReference type="ARBA" id="ARBA00023154"/>
    </source>
</evidence>
<keyword evidence="9" id="KW-0704">Schiff base</keyword>
<dbReference type="EC" id="4.3.3.7" evidence="3"/>
<dbReference type="PANTHER" id="PTHR12128:SF66">
    <property type="entry name" value="4-HYDROXY-2-OXOGLUTARATE ALDOLASE, MITOCHONDRIAL"/>
    <property type="match status" value="1"/>
</dbReference>
<protein>
    <recommendedName>
        <fullName evidence="3">4-hydroxy-tetrahydrodipicolinate synthase</fullName>
        <ecNumber evidence="3">4.3.3.7</ecNumber>
    </recommendedName>
</protein>
<evidence type="ECO:0000256" key="9">
    <source>
        <dbReference type="ARBA" id="ARBA00023270"/>
    </source>
</evidence>
<dbReference type="AlphaFoldDB" id="A0A381QT61"/>
<evidence type="ECO:0000256" key="8">
    <source>
        <dbReference type="ARBA" id="ARBA00023239"/>
    </source>
</evidence>
<keyword evidence="4" id="KW-0963">Cytoplasm</keyword>
<evidence type="ECO:0000256" key="3">
    <source>
        <dbReference type="ARBA" id="ARBA00012086"/>
    </source>
</evidence>
<evidence type="ECO:0000256" key="5">
    <source>
        <dbReference type="ARBA" id="ARBA00022605"/>
    </source>
</evidence>
<keyword evidence="7" id="KW-0457">Lysine biosynthesis</keyword>
<dbReference type="InterPro" id="IPR002220">
    <property type="entry name" value="DapA-like"/>
</dbReference>
<evidence type="ECO:0000313" key="11">
    <source>
        <dbReference type="EMBL" id="SUZ81898.1"/>
    </source>
</evidence>
<dbReference type="HAMAP" id="MF_00418">
    <property type="entry name" value="DapA"/>
    <property type="match status" value="1"/>
</dbReference>
<sequence length="299" mass="32186">MSSNIRGSIVALVTPMQADGSLDLVALDRLIDWHVESGTHALVVVGTTGESATLSVQEHCDLVAHCVQVTRKRISVIAGSGSNSTEEALYFTKSARQHGADACLLVTPYYNKPSQEGLYQHFKAVAEAVDIPQILYNVPSRTACDLALETVDRLADLDNIVGIKDATGDVARGKQLIQRCGDRLAIYSGEDAVTLSLMMDGADGTISVTANVAPVLMAEMCSCALSGDSQRAREIDERLGLLHRNLFLEANPSPVKWALWKMGLIKKGIRLPLVELDAKFHIQVIEALARAGIELPQAA</sequence>
<reference evidence="11" key="1">
    <citation type="submission" date="2018-05" db="EMBL/GenBank/DDBJ databases">
        <authorList>
            <person name="Lanie J.A."/>
            <person name="Ng W.-L."/>
            <person name="Kazmierczak K.M."/>
            <person name="Andrzejewski T.M."/>
            <person name="Davidsen T.M."/>
            <person name="Wayne K.J."/>
            <person name="Tettelin H."/>
            <person name="Glass J.I."/>
            <person name="Rusch D."/>
            <person name="Podicherti R."/>
            <person name="Tsui H.-C.T."/>
            <person name="Winkler M.E."/>
        </authorList>
    </citation>
    <scope>NUCLEOTIDE SEQUENCE</scope>
</reference>
<keyword evidence="5" id="KW-0028">Amino-acid biosynthesis</keyword>
<dbReference type="PROSITE" id="PS00665">
    <property type="entry name" value="DHDPS_1"/>
    <property type="match status" value="1"/>
</dbReference>
<dbReference type="Gene3D" id="3.20.20.70">
    <property type="entry name" value="Aldolase class I"/>
    <property type="match status" value="1"/>
</dbReference>
<dbReference type="PROSITE" id="PS00666">
    <property type="entry name" value="DHDPS_2"/>
    <property type="match status" value="1"/>
</dbReference>
<dbReference type="PRINTS" id="PR00146">
    <property type="entry name" value="DHPICSNTHASE"/>
</dbReference>
<dbReference type="UniPathway" id="UPA00034">
    <property type="reaction ID" value="UER00017"/>
</dbReference>
<comment type="function">
    <text evidence="1">Catalyzes the condensation of (S)-aspartate-beta-semialdehyde [(S)-ASA] and pyruvate to 4-hydroxy-tetrahydrodipicolinate (HTPA).</text>
</comment>
<accession>A0A381QT61</accession>
<keyword evidence="8" id="KW-0456">Lyase</keyword>
<evidence type="ECO:0000256" key="6">
    <source>
        <dbReference type="ARBA" id="ARBA00022915"/>
    </source>
</evidence>
<dbReference type="GO" id="GO:0005829">
    <property type="term" value="C:cytosol"/>
    <property type="evidence" value="ECO:0007669"/>
    <property type="project" value="TreeGrafter"/>
</dbReference>
<comment type="catalytic activity">
    <reaction evidence="10">
        <text>L-aspartate 4-semialdehyde + pyruvate = (2S,4S)-4-hydroxy-2,3,4,5-tetrahydrodipicolinate + H2O + H(+)</text>
        <dbReference type="Rhea" id="RHEA:34171"/>
        <dbReference type="ChEBI" id="CHEBI:15361"/>
        <dbReference type="ChEBI" id="CHEBI:15377"/>
        <dbReference type="ChEBI" id="CHEBI:15378"/>
        <dbReference type="ChEBI" id="CHEBI:67139"/>
        <dbReference type="ChEBI" id="CHEBI:537519"/>
        <dbReference type="EC" id="4.3.3.7"/>
    </reaction>
</comment>